<dbReference type="RefSeq" id="WP_406765722.1">
    <property type="nucleotide sequence ID" value="NZ_JBJHZY010000002.1"/>
</dbReference>
<protein>
    <submittedName>
        <fullName evidence="1">Uncharacterized protein</fullName>
    </submittedName>
</protein>
<comment type="caution">
    <text evidence="1">The sequence shown here is derived from an EMBL/GenBank/DDBJ whole genome shotgun (WGS) entry which is preliminary data.</text>
</comment>
<proteinExistence type="predicted"/>
<organism evidence="1 2">
    <name type="scientific">Candidatus Clostridium radicumherbarum</name>
    <dbReference type="NCBI Taxonomy" id="3381662"/>
    <lineage>
        <taxon>Bacteria</taxon>
        <taxon>Bacillati</taxon>
        <taxon>Bacillota</taxon>
        <taxon>Clostridia</taxon>
        <taxon>Eubacteriales</taxon>
        <taxon>Clostridiaceae</taxon>
        <taxon>Clostridium</taxon>
    </lineage>
</organism>
<evidence type="ECO:0000313" key="1">
    <source>
        <dbReference type="EMBL" id="MFL0269104.1"/>
    </source>
</evidence>
<reference evidence="1 2" key="1">
    <citation type="submission" date="2024-11" db="EMBL/GenBank/DDBJ databases">
        <authorList>
            <person name="Heng Y.C."/>
            <person name="Lim A.C.H."/>
            <person name="Lee J.K.Y."/>
            <person name="Kittelmann S."/>
        </authorList>
    </citation>
    <scope>NUCLEOTIDE SEQUENCE [LARGE SCALE GENOMIC DNA]</scope>
    <source>
        <strain evidence="1 2">WILCCON 0202</strain>
    </source>
</reference>
<evidence type="ECO:0000313" key="2">
    <source>
        <dbReference type="Proteomes" id="UP001623661"/>
    </source>
</evidence>
<gene>
    <name evidence="1" type="ORF">ACJDUH_13480</name>
</gene>
<accession>A0ABW8TUR0</accession>
<sequence length="111" mass="12540">MKKFIVLIAFTALIAFIVFKNSVYNPYSGYYECKSNSNLVLKLNKDNSFLLSYSVGKASESVNGKYQVEDNNITLTTSKDNVDTLFTNTLHGKIDGSMIKVTELNDEFIKY</sequence>
<keyword evidence="2" id="KW-1185">Reference proteome</keyword>
<dbReference type="EMBL" id="JBJHZY010000002">
    <property type="protein sequence ID" value="MFL0269104.1"/>
    <property type="molecule type" value="Genomic_DNA"/>
</dbReference>
<dbReference type="Proteomes" id="UP001623661">
    <property type="component" value="Unassembled WGS sequence"/>
</dbReference>
<name>A0ABW8TUR0_9CLOT</name>